<proteinExistence type="inferred from homology"/>
<protein>
    <recommendedName>
        <fullName evidence="3">Capsid protein alpha</fullName>
    </recommendedName>
</protein>
<evidence type="ECO:0000256" key="3">
    <source>
        <dbReference type="ARBA" id="ARBA00019859"/>
    </source>
</evidence>
<organism evidence="6">
    <name type="scientific">Lake Sinai virus 1</name>
    <dbReference type="NCBI Taxonomy" id="1041806"/>
    <lineage>
        <taxon>Viruses</taxon>
        <taxon>Riboviria</taxon>
        <taxon>Orthornavirae</taxon>
        <taxon>Kitrinoviricota</taxon>
        <taxon>Magsaviricetes</taxon>
        <taxon>Nodamuvirales</taxon>
        <taxon>Sinhaliviridae</taxon>
        <taxon>Sinaivirus</taxon>
    </lineage>
</organism>
<evidence type="ECO:0000256" key="1">
    <source>
        <dbReference type="ARBA" id="ARBA00004328"/>
    </source>
</evidence>
<sequence>MNSICSLYCLFRRVMPYSSEILSSTVYRPPFLATSGLFFTRDHYKFIIMNQQQINPAQRSLRPRAQSAPSRSARRRRNRRRRTNPSTPAGTVALQPSRITRRVVSNLARRPLTITTAGLAWLRQYLNPMGPSTSSVSGFPDGSAVTTCIADYTNTFNISFPPREAIYCTGSNSDEKPVMLDAATYAKIDAWTKSDITLCILALPMLRNVVMIRLYASTPTAFTLSEGVPNFVQRFPNWSAFTTEGKVLNNGDSPGYIQSFVYLPNVDKHLSAARGFRLLSRGLTGIYTAPSLETQGFVTACQYLAEGALQTQTVGNDFVQSVEVNADKTVKNVNGKRLHYSGPPKFVFPLEGDNCAPSSLVETYHQAYQARAVDGFYMPILSSSRDNPFISPKPQPIAVFNRWYYRGCLDPVPASKVADGPSQYYYDLNVADDVAPLYNTGVVWMEGISSKFSLKLKTRTVIQYIPTSGSVLANFTRHEPTYDQVALDAADRIRNMMPHAYPAAYNDWGWLGDLLDSTLSMLPGIGTAYRFAKPLIKPAWNWLGGKVSDFFGNPVSRDGDIFFDAK</sequence>
<dbReference type="EMBL" id="KY465697">
    <property type="protein sequence ID" value="ASS83252.1"/>
    <property type="molecule type" value="Genomic_RNA"/>
</dbReference>
<evidence type="ECO:0000256" key="5">
    <source>
        <dbReference type="SAM" id="MobiDB-lite"/>
    </source>
</evidence>
<evidence type="ECO:0000313" key="6">
    <source>
        <dbReference type="EMBL" id="ASS83252.1"/>
    </source>
</evidence>
<name>A0A223DNB0_9VIRU</name>
<dbReference type="InterPro" id="IPR029053">
    <property type="entry name" value="Viral_coat"/>
</dbReference>
<accession>A0A223DNB0</accession>
<comment type="similarity">
    <text evidence="2">Belongs to the peptidase A6 family.</text>
</comment>
<dbReference type="Gene3D" id="2.60.120.20">
    <property type="match status" value="1"/>
</dbReference>
<comment type="subcellular location">
    <subcellularLocation>
        <location evidence="1">Virion</location>
    </subcellularLocation>
</comment>
<keyword evidence="4" id="KW-0946">Virion</keyword>
<feature type="region of interest" description="Disordered" evidence="5">
    <location>
        <begin position="56"/>
        <end position="92"/>
    </location>
</feature>
<evidence type="ECO:0000256" key="2">
    <source>
        <dbReference type="ARBA" id="ARBA00008815"/>
    </source>
</evidence>
<evidence type="ECO:0000256" key="4">
    <source>
        <dbReference type="ARBA" id="ARBA00022844"/>
    </source>
</evidence>
<dbReference type="GO" id="GO:0044423">
    <property type="term" value="C:virion component"/>
    <property type="evidence" value="ECO:0007669"/>
    <property type="project" value="UniProtKB-KW"/>
</dbReference>
<reference evidence="6" key="1">
    <citation type="journal article" date="2017" name="Sci. Rep.">
        <title>Absence of deformed wing virus and Varroa destructor in Australia provides unique perspectives on honeybee viral landscapes and colony losses.</title>
        <authorList>
            <person name="Roberts J.M.K."/>
            <person name="Anderson D.L."/>
            <person name="Durr P.A."/>
        </authorList>
    </citation>
    <scope>NUCLEOTIDE SEQUENCE</scope>
    <source>
        <strain evidence="6">WA1</strain>
    </source>
</reference>
<feature type="compositionally biased region" description="Basic residues" evidence="5">
    <location>
        <begin position="72"/>
        <end position="83"/>
    </location>
</feature>